<dbReference type="EMBL" id="AL935263">
    <property type="protein sequence ID" value="CCC78703.1"/>
    <property type="molecule type" value="Genomic_DNA"/>
</dbReference>
<keyword evidence="2 4" id="KW-0560">Oxidoreductase</keyword>
<evidence type="ECO:0000313" key="4">
    <source>
        <dbReference type="EMBL" id="CCC78703.1"/>
    </source>
</evidence>
<dbReference type="PhylomeDB" id="F9UNB4"/>
<dbReference type="GO" id="GO:0016491">
    <property type="term" value="F:oxidoreductase activity"/>
    <property type="evidence" value="ECO:0007669"/>
    <property type="project" value="UniProtKB-KW"/>
</dbReference>
<dbReference type="Gene3D" id="3.20.20.70">
    <property type="entry name" value="Aldolase class I"/>
    <property type="match status" value="1"/>
</dbReference>
<dbReference type="HOGENOM" id="CLU_012153_2_3_9"/>
<dbReference type="Proteomes" id="UP000000432">
    <property type="component" value="Chromosome"/>
</dbReference>
<dbReference type="KEGG" id="lpl:lp_1350"/>
<proteinExistence type="predicted"/>
<sequence>MQAKYKKLFEPYTLNNDVVLKNRLVVAPLTIYDSGPDGELTPAAHNFWRNRFRGFGTWIVPFTNVHPSGIGFESPNAFHEENLPTLKAYATISHEQGAKAIIQLAHAGIHADPAMTKGYDLMGPSNLPYMGVRAMTDSEVREMVNAFAYATELAISAGLDGVEIHGANGWLIQQFVSETYNQRTDHWGGSVEKRFNFPLAIIDAIEAVRHKYHRPDFIVGYRFSPEEPGEVGLTMTETLALVDRLLDKPLQYIHISLWNFYKKIRRGGDVKKTRMEAVHDRINGRLPFIGVGDLFAEEQGLKAFNTGWADLLAVGGSVELNPNLIELIKTGQEDQIQSEFDWNEMDSYRFTPAMLYGTLAGNAMFPKVKQN</sequence>
<dbReference type="RefSeq" id="WP_011101366.1">
    <property type="nucleotide sequence ID" value="NC_004567.2"/>
</dbReference>
<dbReference type="PANTHER" id="PTHR43656:SF2">
    <property type="entry name" value="BINDING OXIDOREDUCTASE, PUTATIVE (AFU_ORTHOLOGUE AFUA_2G08260)-RELATED"/>
    <property type="match status" value="1"/>
</dbReference>
<gene>
    <name evidence="4" type="ordered locus">lp_1350</name>
</gene>
<keyword evidence="5" id="KW-1185">Reference proteome</keyword>
<dbReference type="Pfam" id="PF00724">
    <property type="entry name" value="Oxidored_FMN"/>
    <property type="match status" value="1"/>
</dbReference>
<evidence type="ECO:0000256" key="2">
    <source>
        <dbReference type="ARBA" id="ARBA00023002"/>
    </source>
</evidence>
<dbReference type="InterPro" id="IPR013785">
    <property type="entry name" value="Aldolase_TIM"/>
</dbReference>
<evidence type="ECO:0000313" key="5">
    <source>
        <dbReference type="Proteomes" id="UP000000432"/>
    </source>
</evidence>
<protein>
    <submittedName>
        <fullName evidence="4">NADH:flavin oxidoreductase/NADH oxidase</fullName>
        <ecNumber evidence="4">1.-.-.-</ecNumber>
    </submittedName>
</protein>
<keyword evidence="1" id="KW-0285">Flavoprotein</keyword>
<reference evidence="4 5" key="3">
    <citation type="journal article" date="2012" name="J. Bacteriol.">
        <title>Complete resequencing and reannotation of the Lactobacillus plantarum WCFS1 genome.</title>
        <authorList>
            <person name="Siezen R.J."/>
            <person name="Francke C."/>
            <person name="Renckens B."/>
            <person name="Boekhorst J."/>
            <person name="Wels M."/>
            <person name="Kleerebezem M."/>
            <person name="van Hijum S.A.F.T."/>
        </authorList>
    </citation>
    <scope>NUCLEOTIDE SEQUENCE [LARGE SCALE GENOMIC DNA]</scope>
    <source>
        <strain evidence="5">ATCC BAA-793 / NCIMB 8826 / WCFS1</strain>
    </source>
</reference>
<dbReference type="PANTHER" id="PTHR43656">
    <property type="entry name" value="BINDING OXIDOREDUCTASE, PUTATIVE (AFU_ORTHOLOGUE AFUA_2G08260)-RELATED"/>
    <property type="match status" value="1"/>
</dbReference>
<dbReference type="GO" id="GO:0010181">
    <property type="term" value="F:FMN binding"/>
    <property type="evidence" value="ECO:0007669"/>
    <property type="project" value="InterPro"/>
</dbReference>
<name>F9UNB4_LACPL</name>
<organism evidence="4 5">
    <name type="scientific">Lactiplantibacillus plantarum (strain ATCC BAA-793 / NCIMB 8826 / WCFS1)</name>
    <name type="common">Lactobacillus plantarum</name>
    <dbReference type="NCBI Taxonomy" id="220668"/>
    <lineage>
        <taxon>Bacteria</taxon>
        <taxon>Bacillati</taxon>
        <taxon>Bacillota</taxon>
        <taxon>Bacilli</taxon>
        <taxon>Lactobacillales</taxon>
        <taxon>Lactobacillaceae</taxon>
        <taxon>Lactiplantibacillus</taxon>
    </lineage>
</organism>
<feature type="domain" description="NADH:flavin oxidoreductase/NADH oxidase N-terminal" evidence="3">
    <location>
        <begin position="7"/>
        <end position="334"/>
    </location>
</feature>
<reference evidence="4 5" key="1">
    <citation type="journal article" date="2003" name="Proc. Natl. Acad. Sci. U.S.A.">
        <title>Complete genome sequence of Lactobacillus plantarum WCFS1.</title>
        <authorList>
            <person name="Kleerebezem M."/>
            <person name="Boekhorst J."/>
            <person name="van Kranenburg R."/>
            <person name="Molenaar D."/>
            <person name="Kuipers O.P."/>
            <person name="Leer R."/>
            <person name="Tarchini R."/>
            <person name="Peters S.A."/>
            <person name="Sandbrink H.M."/>
            <person name="Fiers M.W."/>
            <person name="Stiekema W."/>
            <person name="Lankhorst R.M."/>
            <person name="Bron P.A."/>
            <person name="Hoffer S.M."/>
            <person name="Groot M.N."/>
            <person name="Kerkhoven R."/>
            <person name="de Vries M."/>
            <person name="Ursing B."/>
            <person name="de Vos W.M."/>
            <person name="Siezen R.J."/>
        </authorList>
    </citation>
    <scope>NUCLEOTIDE SEQUENCE [LARGE SCALE GENOMIC DNA]</scope>
    <source>
        <strain evidence="5">ATCC BAA-793 / NCIMB 8826 / WCFS1</strain>
    </source>
</reference>
<evidence type="ECO:0000256" key="1">
    <source>
        <dbReference type="ARBA" id="ARBA00022630"/>
    </source>
</evidence>
<dbReference type="AlphaFoldDB" id="F9UNB4"/>
<dbReference type="InterPro" id="IPR001155">
    <property type="entry name" value="OxRdtase_FMN_N"/>
</dbReference>
<reference key="2">
    <citation type="submission" date="2011-06" db="EMBL/GenBank/DDBJ databases">
        <title>Complete resequencing and reannotation of the Lactobacillus plantarum WCFS1 genome.</title>
        <authorList>
            <person name="Siezen R.J."/>
            <person name="Francke C."/>
            <person name="Renckens B."/>
            <person name="Boekhorst J."/>
            <person name="Wels M."/>
            <person name="Kleerebezem M."/>
            <person name="van Hijum S.A.F.T."/>
        </authorList>
    </citation>
    <scope>NUCLEOTIDE SEQUENCE</scope>
    <source>
        <strain>WCFS1</strain>
    </source>
</reference>
<dbReference type="SUPFAM" id="SSF51395">
    <property type="entry name" value="FMN-linked oxidoreductases"/>
    <property type="match status" value="1"/>
</dbReference>
<dbReference type="OrthoDB" id="9772736at2"/>
<dbReference type="eggNOG" id="COG1902">
    <property type="taxonomic scope" value="Bacteria"/>
</dbReference>
<dbReference type="PATRIC" id="fig|220668.9.peg.1135"/>
<dbReference type="EnsemblBacteria" id="CCC78703">
    <property type="protein sequence ID" value="CCC78703"/>
    <property type="gene ID" value="lp_1350"/>
</dbReference>
<accession>F9UNB4</accession>
<dbReference type="EC" id="1.-.-.-" evidence="4"/>
<dbReference type="CDD" id="cd04735">
    <property type="entry name" value="OYE_like_4_FMN"/>
    <property type="match status" value="1"/>
</dbReference>
<evidence type="ECO:0000259" key="3">
    <source>
        <dbReference type="Pfam" id="PF00724"/>
    </source>
</evidence>
<dbReference type="STRING" id="220668.lp_1350"/>
<dbReference type="InterPro" id="IPR051799">
    <property type="entry name" value="NADH_flavin_oxidoreductase"/>
</dbReference>